<keyword evidence="3" id="KW-0274">FAD</keyword>
<reference evidence="7" key="1">
    <citation type="submission" date="2014-07" db="EMBL/GenBank/DDBJ databases">
        <authorList>
            <person name="Urmite Genomes Urmite Genomes"/>
        </authorList>
    </citation>
    <scope>NUCLEOTIDE SEQUENCE</scope>
    <source>
        <strain evidence="7">12M76_air</strain>
    </source>
</reference>
<dbReference type="InterPro" id="IPR006076">
    <property type="entry name" value="FAD-dep_OxRdtase"/>
</dbReference>
<name>A0A078MHF3_9PSED</name>
<dbReference type="PATRIC" id="fig|1461581.3.peg.1330"/>
<keyword evidence="4" id="KW-0560">Oxidoreductase</keyword>
<proteinExistence type="inferred from homology"/>
<sequence>MADFDVMVVGAGVVGLAIAQRLAVAGRSVLVLEQEAWIGQHASSRNSEVIHAGLYYPPGSLKARLCRQGRELLYRWCAQHQVPHRPLGKLLVATSMEELPALAALRANAAANGVELQPLDASQIYRLEPQLQAVAGLLSPTTGIIDSHALMQSFEAMLLRHGGQLALRTRVERVDREQGLLRVHGSSAGETFELRCRYLINAGGLFAQQLASRVEGYNAASIPSLHYCQGRYYSYAGRSPFRHLIYPMPEPGTAGLGIHATLDLGGQLRFGPDVHYTEALDYRIDEHLAGRFARAIQRYWPGCQPERLVPGYTGVRAKLSGPGEAAADFQLQGPAEHGVPGLISLFGIESPGLTASLALGEEVATLLDKL</sequence>
<comment type="similarity">
    <text evidence="5">Belongs to the L2HGDH family.</text>
</comment>
<dbReference type="Gene3D" id="3.30.9.10">
    <property type="entry name" value="D-Amino Acid Oxidase, subunit A, domain 2"/>
    <property type="match status" value="1"/>
</dbReference>
<accession>A0A078MHF3</accession>
<dbReference type="Gene3D" id="3.50.50.60">
    <property type="entry name" value="FAD/NAD(P)-binding domain"/>
    <property type="match status" value="1"/>
</dbReference>
<comment type="cofactor">
    <cofactor evidence="1">
        <name>FAD</name>
        <dbReference type="ChEBI" id="CHEBI:57692"/>
    </cofactor>
</comment>
<gene>
    <name evidence="7" type="ORF">BN1049_01353</name>
</gene>
<dbReference type="InterPro" id="IPR036188">
    <property type="entry name" value="FAD/NAD-bd_sf"/>
</dbReference>
<dbReference type="EMBL" id="LK391969">
    <property type="protein sequence ID" value="CEF26422.1"/>
    <property type="molecule type" value="Genomic_DNA"/>
</dbReference>
<keyword evidence="2" id="KW-0285">Flavoprotein</keyword>
<protein>
    <submittedName>
        <fullName evidence="7">Putative dehydrogenase</fullName>
    </submittedName>
</protein>
<dbReference type="SUPFAM" id="SSF51905">
    <property type="entry name" value="FAD/NAD(P)-binding domain"/>
    <property type="match status" value="1"/>
</dbReference>
<evidence type="ECO:0000259" key="6">
    <source>
        <dbReference type="Pfam" id="PF01266"/>
    </source>
</evidence>
<dbReference type="EMBL" id="LM997413">
    <property type="protein sequence ID" value="CEA04101.1"/>
    <property type="molecule type" value="Genomic_DNA"/>
</dbReference>
<evidence type="ECO:0000256" key="1">
    <source>
        <dbReference type="ARBA" id="ARBA00001974"/>
    </source>
</evidence>
<dbReference type="PANTHER" id="PTHR43104:SF4">
    <property type="entry name" value="L-2-HYDROXYGLUTARATE DEHYDROGENASE, MITOCHONDRIAL"/>
    <property type="match status" value="1"/>
</dbReference>
<dbReference type="RefSeq" id="WP_044498969.1">
    <property type="nucleotide sequence ID" value="NZ_LK391969.1"/>
</dbReference>
<organism evidence="7">
    <name type="scientific">Pseudomonas saudimassiliensis</name>
    <dbReference type="NCBI Taxonomy" id="1461581"/>
    <lineage>
        <taxon>Bacteria</taxon>
        <taxon>Pseudomonadati</taxon>
        <taxon>Pseudomonadota</taxon>
        <taxon>Gammaproteobacteria</taxon>
        <taxon>Pseudomonadales</taxon>
        <taxon>Pseudomonadaceae</taxon>
        <taxon>Pseudomonas</taxon>
    </lineage>
</organism>
<feature type="domain" description="FAD dependent oxidoreductase" evidence="6">
    <location>
        <begin position="5"/>
        <end position="365"/>
    </location>
</feature>
<dbReference type="PRINTS" id="PR00420">
    <property type="entry name" value="RNGMNOXGNASE"/>
</dbReference>
<dbReference type="AlphaFoldDB" id="A0A078MHF3"/>
<evidence type="ECO:0000256" key="4">
    <source>
        <dbReference type="ARBA" id="ARBA00023002"/>
    </source>
</evidence>
<evidence type="ECO:0000256" key="5">
    <source>
        <dbReference type="ARBA" id="ARBA00037941"/>
    </source>
</evidence>
<dbReference type="OrthoDB" id="9801699at2"/>
<evidence type="ECO:0000256" key="2">
    <source>
        <dbReference type="ARBA" id="ARBA00022630"/>
    </source>
</evidence>
<dbReference type="GO" id="GO:0047545">
    <property type="term" value="F:(S)-2-hydroxyglutarate dehydrogenase activity"/>
    <property type="evidence" value="ECO:0007669"/>
    <property type="project" value="TreeGrafter"/>
</dbReference>
<dbReference type="PANTHER" id="PTHR43104">
    <property type="entry name" value="L-2-HYDROXYGLUTARATE DEHYDROGENASE, MITOCHONDRIAL"/>
    <property type="match status" value="1"/>
</dbReference>
<evidence type="ECO:0000256" key="3">
    <source>
        <dbReference type="ARBA" id="ARBA00022827"/>
    </source>
</evidence>
<dbReference type="Pfam" id="PF01266">
    <property type="entry name" value="DAO"/>
    <property type="match status" value="1"/>
</dbReference>
<evidence type="ECO:0000313" key="7">
    <source>
        <dbReference type="EMBL" id="CEA04101.1"/>
    </source>
</evidence>